<keyword evidence="2" id="KW-1185">Reference proteome</keyword>
<organism evidence="1 2">
    <name type="scientific">Flavobacterium piscis</name>
    <dbReference type="NCBI Taxonomy" id="1114874"/>
    <lineage>
        <taxon>Bacteria</taxon>
        <taxon>Pseudomonadati</taxon>
        <taxon>Bacteroidota</taxon>
        <taxon>Flavobacteriia</taxon>
        <taxon>Flavobacteriales</taxon>
        <taxon>Flavobacteriaceae</taxon>
        <taxon>Flavobacterium</taxon>
    </lineage>
</organism>
<evidence type="ECO:0000313" key="2">
    <source>
        <dbReference type="Proteomes" id="UP000093343"/>
    </source>
</evidence>
<comment type="caution">
    <text evidence="1">The sequence shown here is derived from an EMBL/GenBank/DDBJ whole genome shotgun (WGS) entry which is preliminary data.</text>
</comment>
<protein>
    <submittedName>
        <fullName evidence="1">Uncharacterized protein</fullName>
    </submittedName>
</protein>
<gene>
    <name evidence="1" type="ORF">FLP_13505</name>
</gene>
<proteinExistence type="predicted"/>
<evidence type="ECO:0000313" key="1">
    <source>
        <dbReference type="EMBL" id="OCB73689.1"/>
    </source>
</evidence>
<sequence>MIESGGSTQTSISPTLAAGSPAIKTVEAPGPTIGPPTWGIGGSPGVMLIGIIGIKMDFPLQSLFFDNEFLISSGTILFRDLLRI</sequence>
<dbReference type="Proteomes" id="UP000093343">
    <property type="component" value="Unassembled WGS sequence"/>
</dbReference>
<dbReference type="EMBL" id="LVEN01000027">
    <property type="protein sequence ID" value="OCB73689.1"/>
    <property type="molecule type" value="Genomic_DNA"/>
</dbReference>
<accession>A0ABX2XR27</accession>
<name>A0ABX2XR27_9FLAO</name>
<reference evidence="2" key="1">
    <citation type="submission" date="2016-03" db="EMBL/GenBank/DDBJ databases">
        <title>Draft genome sequence of Paenibacillus glacialis DSM 22343.</title>
        <authorList>
            <person name="Shin S.-K."/>
            <person name="Yi H."/>
        </authorList>
    </citation>
    <scope>NUCLEOTIDE SEQUENCE [LARGE SCALE GENOMIC DNA]</scope>
    <source>
        <strain evidence="2">CCUG 60099</strain>
    </source>
</reference>